<dbReference type="PANTHER" id="PTHR31594:SF11">
    <property type="entry name" value="NEOVERRUCOTOXIN SUBUNIT ALPHA-LIKE ISOFORM X1-RELATED"/>
    <property type="match status" value="1"/>
</dbReference>
<feature type="domain" description="SNTX thioredoxin-like" evidence="1">
    <location>
        <begin position="347"/>
        <end position="470"/>
    </location>
</feature>
<dbReference type="GeneID" id="120037223"/>
<name>A0A8U0U4F7_SALNM</name>
<dbReference type="InterPro" id="IPR040581">
    <property type="entry name" value="Thioredoxin_11"/>
</dbReference>
<protein>
    <submittedName>
        <fullName evidence="4">Neoverrucotoxin subunit beta-like</fullName>
    </submittedName>
</protein>
<dbReference type="Proteomes" id="UP000808372">
    <property type="component" value="Unplaced"/>
</dbReference>
<dbReference type="Pfam" id="PF21109">
    <property type="entry name" value="Stonustoxin_helical"/>
    <property type="match status" value="1"/>
</dbReference>
<evidence type="ECO:0000313" key="4">
    <source>
        <dbReference type="RefSeq" id="XP_038839328.1"/>
    </source>
</evidence>
<evidence type="ECO:0000259" key="1">
    <source>
        <dbReference type="Pfam" id="PF18078"/>
    </source>
</evidence>
<gene>
    <name evidence="4" type="primary">LOC120037223</name>
</gene>
<evidence type="ECO:0000259" key="2">
    <source>
        <dbReference type="Pfam" id="PF21109"/>
    </source>
</evidence>
<sequence length="483" mass="54780">MDSKPIEVAALSRALYPGMLYDCRNDSFIPGVTLWDTEAIKKNLDVHQHPSSDFTISTSNSLMVKSNLLDVSASLKASFMGGLIEVEGSAKYLKDDVSSARQCRVTMKCSKTVRYEQLTMSNLGKITYPWMLDKHTATHIITAVLYGAQAFMVFDQMASTEEQKQEIQGTLHMMVKKIPMFSIEGEGKVQLTEEEKTTADRFSCRFHGDFDIKQNPTTYLEAIEVYKTLPGLLGEKGEKAVPVKVWLYPMMKLHSNAAQLLREISVDLVSQVEKVLDLFKEVNVRANDMIGSCQLSGGGGEKEQKLVDILNTHNDSQFTSSKMKKWLDEKEIEMNLLRSYTDMLKDFPIMNSRVKLFKVLFDPMIETVVCFTFTSLQNKEPYLSNLTQCLQSDDFRKLEKNYSFVPSAPEEETQPWYTSPELSKKIRDIIRRFCVISENHQTDNKFRFIVASISDPSDPGVSIRTYRCGEIGFPIDAPTSHGD</sequence>
<keyword evidence="3" id="KW-1185">Reference proteome</keyword>
<dbReference type="InterPro" id="IPR052090">
    <property type="entry name" value="Cytolytic_pore-forming_toxin"/>
</dbReference>
<feature type="domain" description="Stonustoxin-like helical" evidence="2">
    <location>
        <begin position="298"/>
        <end position="335"/>
    </location>
</feature>
<organism evidence="3 4">
    <name type="scientific">Salvelinus namaycush</name>
    <name type="common">Lake trout</name>
    <name type="synonym">Salmo namaycush</name>
    <dbReference type="NCBI Taxonomy" id="8040"/>
    <lineage>
        <taxon>Eukaryota</taxon>
        <taxon>Metazoa</taxon>
        <taxon>Chordata</taxon>
        <taxon>Craniata</taxon>
        <taxon>Vertebrata</taxon>
        <taxon>Euteleostomi</taxon>
        <taxon>Actinopterygii</taxon>
        <taxon>Neopterygii</taxon>
        <taxon>Teleostei</taxon>
        <taxon>Protacanthopterygii</taxon>
        <taxon>Salmoniformes</taxon>
        <taxon>Salmonidae</taxon>
        <taxon>Salmoninae</taxon>
        <taxon>Salvelinus</taxon>
    </lineage>
</organism>
<dbReference type="RefSeq" id="XP_038839328.1">
    <property type="nucleotide sequence ID" value="XM_038983400.1"/>
</dbReference>
<evidence type="ECO:0000313" key="3">
    <source>
        <dbReference type="Proteomes" id="UP000808372"/>
    </source>
</evidence>
<dbReference type="InterPro" id="IPR048997">
    <property type="entry name" value="Stonustoxin-like_helical"/>
</dbReference>
<proteinExistence type="predicted"/>
<dbReference type="AlphaFoldDB" id="A0A8U0U4F7"/>
<reference evidence="4" key="1">
    <citation type="submission" date="2025-08" db="UniProtKB">
        <authorList>
            <consortium name="RefSeq"/>
        </authorList>
    </citation>
    <scope>IDENTIFICATION</scope>
    <source>
        <tissue evidence="4">White muscle</tissue>
    </source>
</reference>
<dbReference type="PANTHER" id="PTHR31594">
    <property type="entry name" value="AIG1-TYPE G DOMAIN-CONTAINING PROTEIN"/>
    <property type="match status" value="1"/>
</dbReference>
<dbReference type="Pfam" id="PF18078">
    <property type="entry name" value="Thioredoxin_11"/>
    <property type="match status" value="1"/>
</dbReference>
<accession>A0A8U0U4F7</accession>
<dbReference type="KEGG" id="snh:120037223"/>